<dbReference type="RefSeq" id="XP_001455375.1">
    <property type="nucleotide sequence ID" value="XM_001455338.2"/>
</dbReference>
<dbReference type="GeneID" id="5041147"/>
<dbReference type="KEGG" id="ptm:GSPATT00002946001"/>
<protein>
    <submittedName>
        <fullName evidence="3">Uncharacterized protein</fullName>
    </submittedName>
</protein>
<keyword evidence="1" id="KW-0175">Coiled coil</keyword>
<gene>
    <name evidence="3" type="ORF">GSPATT00002946001</name>
</gene>
<evidence type="ECO:0000313" key="4">
    <source>
        <dbReference type="Proteomes" id="UP000000600"/>
    </source>
</evidence>
<feature type="region of interest" description="Disordered" evidence="2">
    <location>
        <begin position="108"/>
        <end position="128"/>
    </location>
</feature>
<name>A0DY61_PARTE</name>
<evidence type="ECO:0000313" key="3">
    <source>
        <dbReference type="EMBL" id="CAK87978.1"/>
    </source>
</evidence>
<dbReference type="Proteomes" id="UP000000600">
    <property type="component" value="Unassembled WGS sequence"/>
</dbReference>
<accession>A0DY61</accession>
<dbReference type="EMBL" id="CT868649">
    <property type="protein sequence ID" value="CAK87978.1"/>
    <property type="molecule type" value="Genomic_DNA"/>
</dbReference>
<keyword evidence="4" id="KW-1185">Reference proteome</keyword>
<dbReference type="AlphaFoldDB" id="A0DY61"/>
<dbReference type="OrthoDB" id="309037at2759"/>
<organism evidence="3 4">
    <name type="scientific">Paramecium tetraurelia</name>
    <dbReference type="NCBI Taxonomy" id="5888"/>
    <lineage>
        <taxon>Eukaryota</taxon>
        <taxon>Sar</taxon>
        <taxon>Alveolata</taxon>
        <taxon>Ciliophora</taxon>
        <taxon>Intramacronucleata</taxon>
        <taxon>Oligohymenophorea</taxon>
        <taxon>Peniculida</taxon>
        <taxon>Parameciidae</taxon>
        <taxon>Paramecium</taxon>
    </lineage>
</organism>
<dbReference type="InParanoid" id="A0DY61"/>
<feature type="coiled-coil region" evidence="1">
    <location>
        <begin position="223"/>
        <end position="250"/>
    </location>
</feature>
<feature type="region of interest" description="Disordered" evidence="2">
    <location>
        <begin position="1"/>
        <end position="66"/>
    </location>
</feature>
<feature type="compositionally biased region" description="Low complexity" evidence="2">
    <location>
        <begin position="14"/>
        <end position="38"/>
    </location>
</feature>
<evidence type="ECO:0000256" key="2">
    <source>
        <dbReference type="SAM" id="MobiDB-lite"/>
    </source>
</evidence>
<feature type="compositionally biased region" description="Polar residues" evidence="2">
    <location>
        <begin position="1"/>
        <end position="13"/>
    </location>
</feature>
<proteinExistence type="predicted"/>
<reference evidence="3 4" key="1">
    <citation type="journal article" date="2006" name="Nature">
        <title>Global trends of whole-genome duplications revealed by the ciliate Paramecium tetraurelia.</title>
        <authorList>
            <consortium name="Genoscope"/>
            <person name="Aury J.-M."/>
            <person name="Jaillon O."/>
            <person name="Duret L."/>
            <person name="Noel B."/>
            <person name="Jubin C."/>
            <person name="Porcel B.M."/>
            <person name="Segurens B."/>
            <person name="Daubin V."/>
            <person name="Anthouard V."/>
            <person name="Aiach N."/>
            <person name="Arnaiz O."/>
            <person name="Billaut A."/>
            <person name="Beisson J."/>
            <person name="Blanc I."/>
            <person name="Bouhouche K."/>
            <person name="Camara F."/>
            <person name="Duharcourt S."/>
            <person name="Guigo R."/>
            <person name="Gogendeau D."/>
            <person name="Katinka M."/>
            <person name="Keller A.-M."/>
            <person name="Kissmehl R."/>
            <person name="Klotz C."/>
            <person name="Koll F."/>
            <person name="Le Moue A."/>
            <person name="Lepere C."/>
            <person name="Malinsky S."/>
            <person name="Nowacki M."/>
            <person name="Nowak J.K."/>
            <person name="Plattner H."/>
            <person name="Poulain J."/>
            <person name="Ruiz F."/>
            <person name="Serrano V."/>
            <person name="Zagulski M."/>
            <person name="Dessen P."/>
            <person name="Betermier M."/>
            <person name="Weissenbach J."/>
            <person name="Scarpelli C."/>
            <person name="Schachter V."/>
            <person name="Sperling L."/>
            <person name="Meyer E."/>
            <person name="Cohen J."/>
            <person name="Wincker P."/>
        </authorList>
    </citation>
    <scope>NUCLEOTIDE SEQUENCE [LARGE SCALE GENOMIC DNA]</scope>
    <source>
        <strain evidence="3 4">Stock d4-2</strain>
    </source>
</reference>
<evidence type="ECO:0000256" key="1">
    <source>
        <dbReference type="SAM" id="Coils"/>
    </source>
</evidence>
<sequence length="268" mass="31214">MQQPNPQYGPMTTQFPQNQNRNPQQPSLAPNQKQIYPQMIPPQQPQTVPQMPNNIPPQPMNQSQQQIRPNVISNRIIPQQEPLRSIRNQVQPFQQSPQQFINNDIPQSIRNQNTQSPQGPASQKSNVNLSGQKPAFVEYFPPVYVPHIEPMITQTVVDNPIKVVDLNKFEEMWQKRMQGIEELLAAKQQPVEPEPLELRAVQNDDSERVIELENELFRTKSQLDDRDKEIMDLKSQLQSAIEQLDFENCNYIIYKFRIKQELSFKVNI</sequence>
<dbReference type="HOGENOM" id="CLU_1039978_0_0_1"/>